<name>A0A3P8CK60_HELPZ</name>
<dbReference type="PANTHER" id="PTHR24253:SF153">
    <property type="entry name" value="SERINE PROTEASE HEPSIN"/>
    <property type="match status" value="1"/>
</dbReference>
<dbReference type="InterPro" id="IPR009003">
    <property type="entry name" value="Peptidase_S1_PA"/>
</dbReference>
<dbReference type="GO" id="GO:0004252">
    <property type="term" value="F:serine-type endopeptidase activity"/>
    <property type="evidence" value="ECO:0007669"/>
    <property type="project" value="InterPro"/>
</dbReference>
<dbReference type="OrthoDB" id="5859944at2759"/>
<evidence type="ECO:0000259" key="2">
    <source>
        <dbReference type="PROSITE" id="PS50240"/>
    </source>
</evidence>
<evidence type="ECO:0000313" key="3">
    <source>
        <dbReference type="EMBL" id="VDO88538.1"/>
    </source>
</evidence>
<dbReference type="PRINTS" id="PR00722">
    <property type="entry name" value="CHYMOTRYPSIN"/>
</dbReference>
<reference evidence="3" key="1">
    <citation type="submission" date="2018-11" db="EMBL/GenBank/DDBJ databases">
        <authorList>
            <consortium name="Pathogen Informatics"/>
        </authorList>
    </citation>
    <scope>NUCLEOTIDE SEQUENCE [LARGE SCALE GENOMIC DNA]</scope>
</reference>
<dbReference type="AlphaFoldDB" id="A0A3P8CK60"/>
<dbReference type="PANTHER" id="PTHR24253">
    <property type="entry name" value="TRANSMEMBRANE PROTEASE SERINE"/>
    <property type="match status" value="1"/>
</dbReference>
<accession>A0A3P8CK60</accession>
<dbReference type="InterPro" id="IPR001314">
    <property type="entry name" value="Peptidase_S1A"/>
</dbReference>
<proteinExistence type="predicted"/>
<feature type="domain" description="Peptidase S1" evidence="2">
    <location>
        <begin position="1"/>
        <end position="153"/>
    </location>
</feature>
<dbReference type="EMBL" id="UZAH01027097">
    <property type="protein sequence ID" value="VDO88538.1"/>
    <property type="molecule type" value="Genomic_DNA"/>
</dbReference>
<sequence>MTYNKYPWVATIEVEENGRWEMKCSGALISPRHVITAAHCFKEFFGPKRRRVDRKNQKRRVFLGSRCNPPQGCEKPYSVKEVSFFHYDIISPNSVHLKEGIQVIHYPCLIKERDDDIAIMHLEEEVSSNNATPICLPGLSLEPKSSLLFVGAGYDCRCLLL</sequence>
<dbReference type="PROSITE" id="PS00134">
    <property type="entry name" value="TRYPSIN_HIS"/>
    <property type="match status" value="1"/>
</dbReference>
<dbReference type="Gene3D" id="2.40.10.10">
    <property type="entry name" value="Trypsin-like serine proteases"/>
    <property type="match status" value="1"/>
</dbReference>
<dbReference type="SUPFAM" id="SSF50494">
    <property type="entry name" value="Trypsin-like serine proteases"/>
    <property type="match status" value="1"/>
</dbReference>
<dbReference type="Pfam" id="PF00089">
    <property type="entry name" value="Trypsin"/>
    <property type="match status" value="1"/>
</dbReference>
<dbReference type="PROSITE" id="PS50240">
    <property type="entry name" value="TRYPSIN_DOM"/>
    <property type="match status" value="1"/>
</dbReference>
<dbReference type="InterPro" id="IPR043504">
    <property type="entry name" value="Peptidase_S1_PA_chymotrypsin"/>
</dbReference>
<keyword evidence="1" id="KW-1015">Disulfide bond</keyword>
<protein>
    <recommendedName>
        <fullName evidence="2">Peptidase S1 domain-containing protein</fullName>
    </recommendedName>
</protein>
<gene>
    <name evidence="3" type="ORF">HPBE_LOCUS11419</name>
</gene>
<dbReference type="InterPro" id="IPR018114">
    <property type="entry name" value="TRYPSIN_HIS"/>
</dbReference>
<organism evidence="3">
    <name type="scientific">Heligmosomoides polygyrus</name>
    <name type="common">Parasitic roundworm</name>
    <dbReference type="NCBI Taxonomy" id="6339"/>
    <lineage>
        <taxon>Eukaryota</taxon>
        <taxon>Metazoa</taxon>
        <taxon>Ecdysozoa</taxon>
        <taxon>Nematoda</taxon>
        <taxon>Chromadorea</taxon>
        <taxon>Rhabditida</taxon>
        <taxon>Rhabditina</taxon>
        <taxon>Rhabditomorpha</taxon>
        <taxon>Strongyloidea</taxon>
        <taxon>Heligmosomidae</taxon>
        <taxon>Heligmosomoides</taxon>
    </lineage>
</organism>
<dbReference type="GO" id="GO:0006508">
    <property type="term" value="P:proteolysis"/>
    <property type="evidence" value="ECO:0007669"/>
    <property type="project" value="InterPro"/>
</dbReference>
<dbReference type="InterPro" id="IPR001254">
    <property type="entry name" value="Trypsin_dom"/>
</dbReference>
<evidence type="ECO:0000256" key="1">
    <source>
        <dbReference type="ARBA" id="ARBA00023157"/>
    </source>
</evidence>